<dbReference type="RefSeq" id="WP_388389270.1">
    <property type="nucleotide sequence ID" value="NZ_JBEYGJ010000023.1"/>
</dbReference>
<accession>A0ABW6LMH7</accession>
<keyword evidence="3" id="KW-1185">Reference proteome</keyword>
<gene>
    <name evidence="2" type="ORF">ACFYM3_34525</name>
</gene>
<feature type="region of interest" description="Disordered" evidence="1">
    <location>
        <begin position="66"/>
        <end position="115"/>
    </location>
</feature>
<reference evidence="2 3" key="1">
    <citation type="submission" date="2024-10" db="EMBL/GenBank/DDBJ databases">
        <title>The Natural Products Discovery Center: Release of the First 8490 Sequenced Strains for Exploring Actinobacteria Biosynthetic Diversity.</title>
        <authorList>
            <person name="Kalkreuter E."/>
            <person name="Kautsar S.A."/>
            <person name="Yang D."/>
            <person name="Bader C.D."/>
            <person name="Teijaro C.N."/>
            <person name="Fluegel L."/>
            <person name="Davis C.M."/>
            <person name="Simpson J.R."/>
            <person name="Lauterbach L."/>
            <person name="Steele A.D."/>
            <person name="Gui C."/>
            <person name="Meng S."/>
            <person name="Li G."/>
            <person name="Viehrig K."/>
            <person name="Ye F."/>
            <person name="Su P."/>
            <person name="Kiefer A.F."/>
            <person name="Nichols A."/>
            <person name="Cepeda A.J."/>
            <person name="Yan W."/>
            <person name="Fan B."/>
            <person name="Jiang Y."/>
            <person name="Adhikari A."/>
            <person name="Zheng C.-J."/>
            <person name="Schuster L."/>
            <person name="Cowan T.M."/>
            <person name="Smanski M.J."/>
            <person name="Chevrette M.G."/>
            <person name="De Carvalho L.P.S."/>
            <person name="Shen B."/>
        </authorList>
    </citation>
    <scope>NUCLEOTIDE SEQUENCE [LARGE SCALE GENOMIC DNA]</scope>
    <source>
        <strain evidence="2 3">NPDC007066</strain>
    </source>
</reference>
<evidence type="ECO:0000313" key="3">
    <source>
        <dbReference type="Proteomes" id="UP001601288"/>
    </source>
</evidence>
<evidence type="ECO:0000256" key="1">
    <source>
        <dbReference type="SAM" id="MobiDB-lite"/>
    </source>
</evidence>
<sequence>MSGLREVGAPFVVPGPCGVAVRDRLKDLTAGDEQVPRLVGDHPGTPASLDLKARCAAGPGHVAGCGEPRPGIPGPRTRSVRAGYGANAGNQDARHRPGRPAEHESWHQDSLPLSL</sequence>
<organism evidence="2 3">
    <name type="scientific">Streptomyces massasporeus</name>
    <dbReference type="NCBI Taxonomy" id="67324"/>
    <lineage>
        <taxon>Bacteria</taxon>
        <taxon>Bacillati</taxon>
        <taxon>Actinomycetota</taxon>
        <taxon>Actinomycetes</taxon>
        <taxon>Kitasatosporales</taxon>
        <taxon>Streptomycetaceae</taxon>
        <taxon>Streptomyces</taxon>
    </lineage>
</organism>
<feature type="compositionally biased region" description="Basic and acidic residues" evidence="1">
    <location>
        <begin position="92"/>
        <end position="107"/>
    </location>
</feature>
<protein>
    <submittedName>
        <fullName evidence="2">Uncharacterized protein</fullName>
    </submittedName>
</protein>
<proteinExistence type="predicted"/>
<evidence type="ECO:0000313" key="2">
    <source>
        <dbReference type="EMBL" id="MFE9229623.1"/>
    </source>
</evidence>
<dbReference type="Proteomes" id="UP001601288">
    <property type="component" value="Unassembled WGS sequence"/>
</dbReference>
<comment type="caution">
    <text evidence="2">The sequence shown here is derived from an EMBL/GenBank/DDBJ whole genome shotgun (WGS) entry which is preliminary data.</text>
</comment>
<dbReference type="EMBL" id="JBIAFP010000027">
    <property type="protein sequence ID" value="MFE9229623.1"/>
    <property type="molecule type" value="Genomic_DNA"/>
</dbReference>
<name>A0ABW6LMH7_9ACTN</name>